<dbReference type="InterPro" id="IPR012675">
    <property type="entry name" value="Beta-grasp_dom_sf"/>
</dbReference>
<keyword evidence="5" id="KW-0067">ATP-binding</keyword>
<keyword evidence="3" id="KW-0436">Ligase</keyword>
<evidence type="ECO:0000256" key="5">
    <source>
        <dbReference type="ARBA" id="ARBA00022840"/>
    </source>
</evidence>
<reference evidence="11 13" key="1">
    <citation type="journal article" date="2009" name="PLoS Biol.">
        <title>Lineage-specific biology revealed by a finished genome assembly of the mouse.</title>
        <authorList>
            <consortium name="Mouse Genome Sequencing Consortium"/>
            <person name="Church D.M."/>
            <person name="Goodstadt L."/>
            <person name="Hillier L.W."/>
            <person name="Zody M.C."/>
            <person name="Goldstein S."/>
            <person name="She X."/>
            <person name="Bult C.J."/>
            <person name="Agarwala R."/>
            <person name="Cherry J.L."/>
            <person name="DiCuccio M."/>
            <person name="Hlavina W."/>
            <person name="Kapustin Y."/>
            <person name="Meric P."/>
            <person name="Maglott D."/>
            <person name="Birtle Z."/>
            <person name="Marques A.C."/>
            <person name="Graves T."/>
            <person name="Zhou S."/>
            <person name="Teague B."/>
            <person name="Potamousis K."/>
            <person name="Churas C."/>
            <person name="Place M."/>
            <person name="Herschleb J."/>
            <person name="Runnheim R."/>
            <person name="Forrest D."/>
            <person name="Amos-Landgraf J."/>
            <person name="Schwartz D.C."/>
            <person name="Cheng Z."/>
            <person name="Lindblad-Toh K."/>
            <person name="Eichler E.E."/>
            <person name="Ponting C.P."/>
        </authorList>
    </citation>
    <scope>NUCLEOTIDE SEQUENCE [LARGE SCALE GENOMIC DNA]</scope>
    <source>
        <strain evidence="11 13">C57BL/6J</strain>
    </source>
</reference>
<evidence type="ECO:0000256" key="8">
    <source>
        <dbReference type="ARBA" id="ARBA00031900"/>
    </source>
</evidence>
<dbReference type="AGR" id="MGI:1919057"/>
<dbReference type="Antibodypedia" id="34029">
    <property type="antibodies" value="75 antibodies from 20 providers"/>
</dbReference>
<dbReference type="GO" id="GO:0006412">
    <property type="term" value="P:translation"/>
    <property type="evidence" value="ECO:0007669"/>
    <property type="project" value="UniProtKB-KW"/>
</dbReference>
<keyword evidence="14 15" id="KW-1267">Proteomics identification</keyword>
<reference evidence="11" key="5">
    <citation type="submission" date="2025-09" db="UniProtKB">
        <authorList>
            <consortium name="Ensembl"/>
        </authorList>
    </citation>
    <scope>IDENTIFICATION</scope>
    <source>
        <strain evidence="11">C57BL/6J</strain>
    </source>
</reference>
<dbReference type="PROSITE" id="PS51880">
    <property type="entry name" value="TGS"/>
    <property type="match status" value="1"/>
</dbReference>
<name>A0A0G2JFW1_MOUSE</name>
<keyword evidence="4" id="KW-0547">Nucleotide-binding</keyword>
<feature type="domain" description="TGS" evidence="10">
    <location>
        <begin position="64"/>
        <end position="126"/>
    </location>
</feature>
<evidence type="ECO:0007829" key="16">
    <source>
        <dbReference type="PubMed" id="21183079"/>
    </source>
</evidence>
<dbReference type="GO" id="GO:0005524">
    <property type="term" value="F:ATP binding"/>
    <property type="evidence" value="ECO:0007669"/>
    <property type="project" value="UniProtKB-KW"/>
</dbReference>
<comment type="catalytic activity">
    <reaction evidence="9">
        <text>tRNA(Thr) + L-threonine + ATP = L-threonyl-tRNA(Thr) + AMP + diphosphate + H(+)</text>
        <dbReference type="Rhea" id="RHEA:24624"/>
        <dbReference type="Rhea" id="RHEA-COMP:9670"/>
        <dbReference type="Rhea" id="RHEA-COMP:9704"/>
        <dbReference type="ChEBI" id="CHEBI:15378"/>
        <dbReference type="ChEBI" id="CHEBI:30616"/>
        <dbReference type="ChEBI" id="CHEBI:33019"/>
        <dbReference type="ChEBI" id="CHEBI:57926"/>
        <dbReference type="ChEBI" id="CHEBI:78442"/>
        <dbReference type="ChEBI" id="CHEBI:78534"/>
        <dbReference type="ChEBI" id="CHEBI:456215"/>
        <dbReference type="EC" id="6.1.1.3"/>
    </reaction>
</comment>
<dbReference type="SMR" id="A0A0G2JFW1"/>
<evidence type="ECO:0000256" key="4">
    <source>
        <dbReference type="ARBA" id="ARBA00022741"/>
    </source>
</evidence>
<evidence type="ECO:0000256" key="9">
    <source>
        <dbReference type="ARBA" id="ARBA00049515"/>
    </source>
</evidence>
<dbReference type="Ensembl" id="ENSMUST00000199464.5">
    <property type="protein sequence ID" value="ENSMUSP00000143328.2"/>
    <property type="gene ID" value="ENSMUSG00000028107.15"/>
</dbReference>
<dbReference type="InterPro" id="IPR004095">
    <property type="entry name" value="TGS"/>
</dbReference>
<dbReference type="ExpressionAtlas" id="A0A0G2JFW1">
    <property type="expression patterns" value="baseline and differential"/>
</dbReference>
<reference evidence="11" key="4">
    <citation type="submission" date="2025-08" db="UniProtKB">
        <authorList>
            <consortium name="Ensembl"/>
        </authorList>
    </citation>
    <scope>IDENTIFICATION</scope>
    <source>
        <strain evidence="11">C57BL/6J</strain>
    </source>
</reference>
<dbReference type="GO" id="GO:0004829">
    <property type="term" value="F:threonine-tRNA ligase activity"/>
    <property type="evidence" value="ECO:0007669"/>
    <property type="project" value="UniProtKB-EC"/>
</dbReference>
<evidence type="ECO:0000256" key="6">
    <source>
        <dbReference type="ARBA" id="ARBA00022917"/>
    </source>
</evidence>
<keyword evidence="6" id="KW-0648">Protein biosynthesis</keyword>
<evidence type="ECO:0000259" key="10">
    <source>
        <dbReference type="PROSITE" id="PS51880"/>
    </source>
</evidence>
<gene>
    <name evidence="11 12" type="primary">Tars2</name>
</gene>
<dbReference type="Pfam" id="PF02824">
    <property type="entry name" value="TGS"/>
    <property type="match status" value="1"/>
</dbReference>
<dbReference type="VEuPathDB" id="HostDB:ENSMUSG00000028107"/>
<protein>
    <recommendedName>
        <fullName evidence="2">threonine--tRNA ligase</fullName>
        <ecNumber evidence="2">6.1.1.3</ecNumber>
    </recommendedName>
    <alternativeName>
        <fullName evidence="8">Threonyl-tRNA synthetase</fullName>
    </alternativeName>
</protein>
<reference evidence="16" key="2">
    <citation type="journal article" date="2010" name="Cell">
        <title>A tissue-specific atlas of mouse protein phosphorylation and expression.</title>
        <authorList>
            <person name="Huttlin E.L."/>
            <person name="Jedrychowski M.P."/>
            <person name="Elias J.E."/>
            <person name="Goswami T."/>
            <person name="Rad R."/>
            <person name="Beausoleil S.A."/>
            <person name="Villen J."/>
            <person name="Haas W."/>
            <person name="Sowa M.E."/>
            <person name="Gygi S.P."/>
        </authorList>
    </citation>
    <scope>IDENTIFICATION BY MASS SPECTROMETRY [LARGE SCALE ANALYSIS]</scope>
</reference>
<evidence type="ECO:0007829" key="14">
    <source>
        <dbReference type="PeptideAtlas" id="A0A0G2JFW1"/>
    </source>
</evidence>
<dbReference type="Gene3D" id="3.10.20.30">
    <property type="match status" value="1"/>
</dbReference>
<organism evidence="11 13">
    <name type="scientific">Mus musculus</name>
    <name type="common">Mouse</name>
    <dbReference type="NCBI Taxonomy" id="10090"/>
    <lineage>
        <taxon>Eukaryota</taxon>
        <taxon>Metazoa</taxon>
        <taxon>Chordata</taxon>
        <taxon>Craniata</taxon>
        <taxon>Vertebrata</taxon>
        <taxon>Euteleostomi</taxon>
        <taxon>Mammalia</taxon>
        <taxon>Eutheria</taxon>
        <taxon>Euarchontoglires</taxon>
        <taxon>Glires</taxon>
        <taxon>Rodentia</taxon>
        <taxon>Myomorpha</taxon>
        <taxon>Muroidea</taxon>
        <taxon>Muridae</taxon>
        <taxon>Murinae</taxon>
        <taxon>Mus</taxon>
        <taxon>Mus</taxon>
    </lineage>
</organism>
<evidence type="ECO:0000313" key="13">
    <source>
        <dbReference type="Proteomes" id="UP000000589"/>
    </source>
</evidence>
<evidence type="ECO:0000256" key="1">
    <source>
        <dbReference type="ARBA" id="ARBA00008226"/>
    </source>
</evidence>
<evidence type="ECO:0007829" key="15">
    <source>
        <dbReference type="ProteomicsDB" id="A0A0G2JFW1"/>
    </source>
</evidence>
<sequence length="177" mass="19618">MGLCLRWRRLGFPLPEFRRCELHTVREASAPTPPHWLAERFGLFEELWTAHVKKLASMTQKKARAIKISLPEGQKVDAVAWNTTPYQLAHQISVTLADTAVAAEVNGELYDLDRPLETDCHLRFLTFDSPEGKADSPQRRVAHFRADLPGAHSCCTAFPEAGGFTGSASPALQGQPL</sequence>
<proteinExistence type="evidence at protein level"/>
<evidence type="ECO:0000256" key="3">
    <source>
        <dbReference type="ARBA" id="ARBA00022598"/>
    </source>
</evidence>
<evidence type="ECO:0000256" key="2">
    <source>
        <dbReference type="ARBA" id="ARBA00013163"/>
    </source>
</evidence>
<dbReference type="FunFam" id="3.10.20.30:FF:000006">
    <property type="entry name" value="Threonine--tRNA ligase, cytoplasmic"/>
    <property type="match status" value="1"/>
</dbReference>
<keyword evidence="13" id="KW-1185">Reference proteome</keyword>
<evidence type="ECO:0000313" key="11">
    <source>
        <dbReference type="Ensembl" id="ENSMUSP00000143328.2"/>
    </source>
</evidence>
<reference evidence="11 13" key="3">
    <citation type="journal article" date="2011" name="PLoS Biol.">
        <title>Modernizing reference genome assemblies.</title>
        <authorList>
            <person name="Church D.M."/>
            <person name="Schneider V.A."/>
            <person name="Graves T."/>
            <person name="Auger K."/>
            <person name="Cunningham F."/>
            <person name="Bouk N."/>
            <person name="Chen H.C."/>
            <person name="Agarwala R."/>
            <person name="McLaren W.M."/>
            <person name="Ritchie G.R."/>
            <person name="Albracht D."/>
            <person name="Kremitzki M."/>
            <person name="Rock S."/>
            <person name="Kotkiewicz H."/>
            <person name="Kremitzki C."/>
            <person name="Wollam A."/>
            <person name="Trani L."/>
            <person name="Fulton L."/>
            <person name="Fulton R."/>
            <person name="Matthews L."/>
            <person name="Whitehead S."/>
            <person name="Chow W."/>
            <person name="Torrance J."/>
            <person name="Dunn M."/>
            <person name="Harden G."/>
            <person name="Threadgold G."/>
            <person name="Wood J."/>
            <person name="Collins J."/>
            <person name="Heath P."/>
            <person name="Griffiths G."/>
            <person name="Pelan S."/>
            <person name="Grafham D."/>
            <person name="Eichler E.E."/>
            <person name="Weinstock G."/>
            <person name="Mardis E.R."/>
            <person name="Wilson R.K."/>
            <person name="Howe K."/>
            <person name="Flicek P."/>
            <person name="Hubbard T."/>
        </authorList>
    </citation>
    <scope>NUCLEOTIDE SEQUENCE [LARGE SCALE GENOMIC DNA]</scope>
    <source>
        <strain evidence="11 13">C57BL/6J</strain>
    </source>
</reference>
<dbReference type="MGI" id="MGI:1919057">
    <property type="gene designation" value="Tars2"/>
</dbReference>
<dbReference type="EC" id="6.1.1.3" evidence="2"/>
<evidence type="ECO:0000313" key="12">
    <source>
        <dbReference type="MGI" id="MGI:1919057"/>
    </source>
</evidence>
<comment type="similarity">
    <text evidence="1">Belongs to the class-II aminoacyl-tRNA synthetase family.</text>
</comment>
<dbReference type="GeneTree" id="ENSGT00940000161600"/>
<dbReference type="AlphaFoldDB" id="A0A0G2JFW1"/>
<evidence type="ECO:0000256" key="7">
    <source>
        <dbReference type="ARBA" id="ARBA00023146"/>
    </source>
</evidence>
<dbReference type="ProteomicsDB" id="357583"/>
<dbReference type="InterPro" id="IPR012676">
    <property type="entry name" value="TGS-like"/>
</dbReference>
<accession>A0A0G2JFW1</accession>
<dbReference type="Proteomes" id="UP000000589">
    <property type="component" value="Chromosome 3"/>
</dbReference>
<dbReference type="CDD" id="cd01667">
    <property type="entry name" value="TGS_ThrRS"/>
    <property type="match status" value="1"/>
</dbReference>
<keyword evidence="7" id="KW-0030">Aminoacyl-tRNA synthetase</keyword>
<dbReference type="SUPFAM" id="SSF81271">
    <property type="entry name" value="TGS-like"/>
    <property type="match status" value="1"/>
</dbReference>
<dbReference type="Bgee" id="ENSMUSG00000028107">
    <property type="expression patterns" value="Expressed in ectoderm and 267 other cell types or tissues"/>
</dbReference>